<feature type="compositionally biased region" description="Basic and acidic residues" evidence="2">
    <location>
        <begin position="104"/>
        <end position="113"/>
    </location>
</feature>
<dbReference type="RefSeq" id="WP_181611209.1">
    <property type="nucleotide sequence ID" value="NZ_BAABAM010000003.1"/>
</dbReference>
<feature type="domain" description="Xaa-Pro dipeptidyl-peptidase C-terminal" evidence="4">
    <location>
        <begin position="356"/>
        <end position="567"/>
    </location>
</feature>
<dbReference type="Pfam" id="PF02129">
    <property type="entry name" value="Peptidase_S15"/>
    <property type="match status" value="1"/>
</dbReference>
<dbReference type="PANTHER" id="PTHR43056">
    <property type="entry name" value="PEPTIDASE S9 PROLYL OLIGOPEPTIDASE"/>
    <property type="match status" value="1"/>
</dbReference>
<dbReference type="SUPFAM" id="SSF49785">
    <property type="entry name" value="Galactose-binding domain-like"/>
    <property type="match status" value="1"/>
</dbReference>
<proteinExistence type="predicted"/>
<evidence type="ECO:0000256" key="2">
    <source>
        <dbReference type="SAM" id="MobiDB-lite"/>
    </source>
</evidence>
<protein>
    <submittedName>
        <fullName evidence="5">X-Pro dipeptidyl-peptidase</fullName>
        <ecNumber evidence="5">3.4.14.11</ecNumber>
    </submittedName>
</protein>
<organism evidence="5 6">
    <name type="scientific">Nonomuraea soli</name>
    <dbReference type="NCBI Taxonomy" id="1032476"/>
    <lineage>
        <taxon>Bacteria</taxon>
        <taxon>Bacillati</taxon>
        <taxon>Actinomycetota</taxon>
        <taxon>Actinomycetes</taxon>
        <taxon>Streptosporangiales</taxon>
        <taxon>Streptosporangiaceae</taxon>
        <taxon>Nonomuraea</taxon>
    </lineage>
</organism>
<dbReference type="InterPro" id="IPR029058">
    <property type="entry name" value="AB_hydrolase_fold"/>
</dbReference>
<dbReference type="SUPFAM" id="SSF53474">
    <property type="entry name" value="alpha/beta-Hydrolases"/>
    <property type="match status" value="1"/>
</dbReference>
<dbReference type="Proteomes" id="UP000530928">
    <property type="component" value="Unassembled WGS sequence"/>
</dbReference>
<dbReference type="GO" id="GO:0008239">
    <property type="term" value="F:dipeptidyl-peptidase activity"/>
    <property type="evidence" value="ECO:0007669"/>
    <property type="project" value="UniProtKB-EC"/>
</dbReference>
<dbReference type="Gene3D" id="3.40.50.1820">
    <property type="entry name" value="alpha/beta hydrolase"/>
    <property type="match status" value="1"/>
</dbReference>
<reference evidence="5 6" key="1">
    <citation type="submission" date="2020-07" db="EMBL/GenBank/DDBJ databases">
        <title>Genomic Encyclopedia of Type Strains, Phase IV (KMG-IV): sequencing the most valuable type-strain genomes for metagenomic binning, comparative biology and taxonomic classification.</title>
        <authorList>
            <person name="Goeker M."/>
        </authorList>
    </citation>
    <scope>NUCLEOTIDE SEQUENCE [LARGE SCALE GENOMIC DNA]</scope>
    <source>
        <strain evidence="5 6">DSM 45533</strain>
    </source>
</reference>
<dbReference type="InterPro" id="IPR013736">
    <property type="entry name" value="Xaa-Pro_dipept_C"/>
</dbReference>
<keyword evidence="3" id="KW-0732">Signal</keyword>
<feature type="signal peptide" evidence="3">
    <location>
        <begin position="1"/>
        <end position="18"/>
    </location>
</feature>
<dbReference type="Gene3D" id="1.10.246.70">
    <property type="match status" value="1"/>
</dbReference>
<dbReference type="PANTHER" id="PTHR43056:SF10">
    <property type="entry name" value="COCE_NOND FAMILY, PUTATIVE (AFU_ORTHOLOGUE AFUA_7G00600)-RELATED"/>
    <property type="match status" value="1"/>
</dbReference>
<evidence type="ECO:0000259" key="4">
    <source>
        <dbReference type="SMART" id="SM00939"/>
    </source>
</evidence>
<keyword evidence="6" id="KW-1185">Reference proteome</keyword>
<dbReference type="SMART" id="SM00939">
    <property type="entry name" value="PepX_C"/>
    <property type="match status" value="1"/>
</dbReference>
<evidence type="ECO:0000313" key="6">
    <source>
        <dbReference type="Proteomes" id="UP000530928"/>
    </source>
</evidence>
<dbReference type="InterPro" id="IPR050585">
    <property type="entry name" value="Xaa-Pro_dipeptidyl-ppase/CocE"/>
</dbReference>
<evidence type="ECO:0000313" key="5">
    <source>
        <dbReference type="EMBL" id="MBA2892429.1"/>
    </source>
</evidence>
<evidence type="ECO:0000256" key="1">
    <source>
        <dbReference type="ARBA" id="ARBA00022801"/>
    </source>
</evidence>
<dbReference type="InterPro" id="IPR000383">
    <property type="entry name" value="Xaa-Pro-like_dom"/>
</dbReference>
<dbReference type="EMBL" id="JACDUR010000004">
    <property type="protein sequence ID" value="MBA2892429.1"/>
    <property type="molecule type" value="Genomic_DNA"/>
</dbReference>
<dbReference type="Pfam" id="PF08530">
    <property type="entry name" value="PepX_C"/>
    <property type="match status" value="1"/>
</dbReference>
<sequence>MRLLASLLVAMTTLFPIADPPGLEVRGNATQPVFSLAEAIHESLFVEVAGVDSDADGRADRVAVSVRRPRETRLGLKVATIMTISPYSGGGAPVTMHAVDLDARGEPEGRGQADEGSPGTEPDSYYDDYFLPRGYATVDVRALGTSTSTGCPTVGDAVEAAGAKAVIDWLNGRARAFTRDGRPAEATWSTGKVGMIGVSWDGSIPNNVATTGVEGLETIVPIAGISSWYSYYRANGAVVAPQGYQGEDADVAGRFILTRPDPPKACERILSDMARAQDRETGDYNAFWRARDYVRQADGVRASVFVVQGLNDWNVRPDQATRWWQALRSPKKMWLHQGAHLDPMTLRTSEWLRQLHAWFDRWLYDLDTGIETEPAVDVETAPGQWHTSSAWPPPGTQQTRAVLEGPARATYTDQRSRTAEQLVARNPHAALWQSAELAEDFRLAGTPKVTLGAVRPSPYLTALLVDVGKDTRATGSQEPTGENHCFPGGGCYDLFRLETKSSPWKIVSRGWLDTRDQKGTYTWELTPQDHLFKKGHRIALVITSTDRDYTLRHPPGAVVEVSKPTLVLPGSAS</sequence>
<evidence type="ECO:0000256" key="3">
    <source>
        <dbReference type="SAM" id="SignalP"/>
    </source>
</evidence>
<keyword evidence="1 5" id="KW-0378">Hydrolase</keyword>
<gene>
    <name evidence="5" type="ORF">HNR30_003783</name>
</gene>
<comment type="caution">
    <text evidence="5">The sequence shown here is derived from an EMBL/GenBank/DDBJ whole genome shotgun (WGS) entry which is preliminary data.</text>
</comment>
<dbReference type="InterPro" id="IPR008979">
    <property type="entry name" value="Galactose-bd-like_sf"/>
</dbReference>
<accession>A0A7W0CJM9</accession>
<dbReference type="EC" id="3.4.14.11" evidence="5"/>
<feature type="region of interest" description="Disordered" evidence="2">
    <location>
        <begin position="104"/>
        <end position="123"/>
    </location>
</feature>
<dbReference type="Gene3D" id="2.60.120.260">
    <property type="entry name" value="Galactose-binding domain-like"/>
    <property type="match status" value="1"/>
</dbReference>
<feature type="chain" id="PRO_5031071542" evidence="3">
    <location>
        <begin position="19"/>
        <end position="573"/>
    </location>
</feature>
<dbReference type="AlphaFoldDB" id="A0A7W0CJM9"/>
<name>A0A7W0CJM9_9ACTN</name>